<dbReference type="Pfam" id="PF16344">
    <property type="entry name" value="FecR_C"/>
    <property type="match status" value="1"/>
</dbReference>
<sequence length="338" mass="38392">MKERKNIRQRLWNKPQKFIEWLFSEKEWLSFDQNERLDEKISDQLLQNIKAQLKRDSSADKKEKRVGIYWPGIFSAAATLTLLLVAIGLWKVSEQDVPLTVKENPTLIQHVPQWKVYRNTSLKNIKLSLPDSSLVTLYPQSTLKHLAHFTDSSRETYLEGKAFFAVVKDKSRPFSVFAGGLKTIALGTSFTINTTVNGNKTIVKLHTGKVQVQMEHPMDNAMNKILLPGEAFTFNRITNKEVIKAGKPLRNDPESSFEIVDNTLQFKNIKLNEVLKILADAYQVKIEVGTAVGMEDITYTGDIDVNLERIDDVLQKICLLNDVEIQGSSKDGFIVQAK</sequence>
<reference evidence="5" key="1">
    <citation type="submission" date="2016-10" db="EMBL/GenBank/DDBJ databases">
        <authorList>
            <person name="Varghese N."/>
            <person name="Submissions S."/>
        </authorList>
    </citation>
    <scope>NUCLEOTIDE SEQUENCE [LARGE SCALE GENOMIC DNA]</scope>
    <source>
        <strain evidence="5">DSM 18733</strain>
    </source>
</reference>
<dbReference type="PANTHER" id="PTHR30273:SF2">
    <property type="entry name" value="PROTEIN FECR"/>
    <property type="match status" value="1"/>
</dbReference>
<dbReference type="Gene3D" id="3.55.50.30">
    <property type="match status" value="1"/>
</dbReference>
<protein>
    <submittedName>
        <fullName evidence="4">FecR family protein</fullName>
    </submittedName>
</protein>
<feature type="domain" description="Protein FecR C-terminal" evidence="3">
    <location>
        <begin position="264"/>
        <end position="326"/>
    </location>
</feature>
<dbReference type="InterPro" id="IPR006860">
    <property type="entry name" value="FecR"/>
</dbReference>
<organism evidence="4 5">
    <name type="scientific">Olivibacter domesticus</name>
    <name type="common">Pseudosphingobacterium domesticum</name>
    <dbReference type="NCBI Taxonomy" id="407022"/>
    <lineage>
        <taxon>Bacteria</taxon>
        <taxon>Pseudomonadati</taxon>
        <taxon>Bacteroidota</taxon>
        <taxon>Sphingobacteriia</taxon>
        <taxon>Sphingobacteriales</taxon>
        <taxon>Sphingobacteriaceae</taxon>
        <taxon>Olivibacter</taxon>
    </lineage>
</organism>
<dbReference type="OrthoDB" id="934696at2"/>
<dbReference type="InterPro" id="IPR012373">
    <property type="entry name" value="Ferrdict_sens_TM"/>
</dbReference>
<gene>
    <name evidence="4" type="ORF">SAMN05661044_05133</name>
</gene>
<keyword evidence="1" id="KW-0812">Transmembrane</keyword>
<feature type="transmembrane region" description="Helical" evidence="1">
    <location>
        <begin position="68"/>
        <end position="90"/>
    </location>
</feature>
<evidence type="ECO:0000259" key="2">
    <source>
        <dbReference type="Pfam" id="PF04773"/>
    </source>
</evidence>
<dbReference type="RefSeq" id="WP_093331483.1">
    <property type="nucleotide sequence ID" value="NZ_FOAF01000012.1"/>
</dbReference>
<feature type="domain" description="FecR protein" evidence="2">
    <location>
        <begin position="124"/>
        <end position="211"/>
    </location>
</feature>
<dbReference type="PANTHER" id="PTHR30273">
    <property type="entry name" value="PERIPLASMIC SIGNAL SENSOR AND SIGMA FACTOR ACTIVATOR FECR-RELATED"/>
    <property type="match status" value="1"/>
</dbReference>
<evidence type="ECO:0000259" key="3">
    <source>
        <dbReference type="Pfam" id="PF16344"/>
    </source>
</evidence>
<name>A0A1H7Y799_OLID1</name>
<dbReference type="GO" id="GO:0016989">
    <property type="term" value="F:sigma factor antagonist activity"/>
    <property type="evidence" value="ECO:0007669"/>
    <property type="project" value="TreeGrafter"/>
</dbReference>
<dbReference type="STRING" id="407022.SAMN05661044_05133"/>
<keyword evidence="1" id="KW-1133">Transmembrane helix</keyword>
<dbReference type="EMBL" id="FOAF01000012">
    <property type="protein sequence ID" value="SEM41805.1"/>
    <property type="molecule type" value="Genomic_DNA"/>
</dbReference>
<dbReference type="InterPro" id="IPR032508">
    <property type="entry name" value="FecR_C"/>
</dbReference>
<evidence type="ECO:0000313" key="4">
    <source>
        <dbReference type="EMBL" id="SEM41805.1"/>
    </source>
</evidence>
<keyword evidence="1" id="KW-0472">Membrane</keyword>
<dbReference type="Gene3D" id="2.60.120.1440">
    <property type="match status" value="1"/>
</dbReference>
<evidence type="ECO:0000256" key="1">
    <source>
        <dbReference type="SAM" id="Phobius"/>
    </source>
</evidence>
<keyword evidence="5" id="KW-1185">Reference proteome</keyword>
<proteinExistence type="predicted"/>
<evidence type="ECO:0000313" key="5">
    <source>
        <dbReference type="Proteomes" id="UP000199421"/>
    </source>
</evidence>
<dbReference type="AlphaFoldDB" id="A0A1H7Y799"/>
<accession>A0A1H7Y799</accession>
<dbReference type="Pfam" id="PF04773">
    <property type="entry name" value="FecR"/>
    <property type="match status" value="1"/>
</dbReference>
<dbReference type="Proteomes" id="UP000199421">
    <property type="component" value="Unassembled WGS sequence"/>
</dbReference>